<dbReference type="PROSITE" id="PS00924">
    <property type="entry name" value="ASP_GLU_RACEMASE_2"/>
    <property type="match status" value="1"/>
</dbReference>
<accession>A0ABT1LUW7</accession>
<dbReference type="PANTHER" id="PTHR21198">
    <property type="entry name" value="GLUTAMATE RACEMASE"/>
    <property type="match status" value="1"/>
</dbReference>
<evidence type="ECO:0000313" key="8">
    <source>
        <dbReference type="EMBL" id="MCP9001694.1"/>
    </source>
</evidence>
<dbReference type="PANTHER" id="PTHR21198:SF2">
    <property type="entry name" value="GLUTAMATE RACEMASE"/>
    <property type="match status" value="1"/>
</dbReference>
<dbReference type="RefSeq" id="WP_254752596.1">
    <property type="nucleotide sequence ID" value="NZ_JANCLV010000017.1"/>
</dbReference>
<feature type="binding site" evidence="7">
    <location>
        <begin position="226"/>
        <end position="227"/>
    </location>
    <ligand>
        <name>substrate</name>
    </ligand>
</feature>
<reference evidence="8 9" key="1">
    <citation type="submission" date="2022-06" db="EMBL/GenBank/DDBJ databases">
        <title>Pseudarthrobacter sp. strain RMG13 Genome sequencing and assembly.</title>
        <authorList>
            <person name="Kim I."/>
        </authorList>
    </citation>
    <scope>NUCLEOTIDE SEQUENCE [LARGE SCALE GENOMIC DNA]</scope>
    <source>
        <strain evidence="8 9">RMG13</strain>
    </source>
</reference>
<comment type="pathway">
    <text evidence="7">Cell wall biogenesis; peptidoglycan biosynthesis.</text>
</comment>
<comment type="function">
    <text evidence="7">Provides the (R)-glutamate required for cell wall biosynthesis.</text>
</comment>
<gene>
    <name evidence="7 8" type="primary">murI</name>
    <name evidence="8" type="ORF">NFC73_18460</name>
</gene>
<organism evidence="8 9">
    <name type="scientific">Pseudarthrobacter humi</name>
    <dbReference type="NCBI Taxonomy" id="2952523"/>
    <lineage>
        <taxon>Bacteria</taxon>
        <taxon>Bacillati</taxon>
        <taxon>Actinomycetota</taxon>
        <taxon>Actinomycetes</taxon>
        <taxon>Micrococcales</taxon>
        <taxon>Micrococcaceae</taxon>
        <taxon>Pseudarthrobacter</taxon>
    </lineage>
</organism>
<evidence type="ECO:0000256" key="5">
    <source>
        <dbReference type="ARBA" id="ARBA00023235"/>
    </source>
</evidence>
<keyword evidence="3 7" id="KW-0133">Cell shape</keyword>
<evidence type="ECO:0000256" key="2">
    <source>
        <dbReference type="ARBA" id="ARBA00013090"/>
    </source>
</evidence>
<dbReference type="GO" id="GO:0008881">
    <property type="term" value="F:glutamate racemase activity"/>
    <property type="evidence" value="ECO:0007669"/>
    <property type="project" value="UniProtKB-EC"/>
</dbReference>
<feature type="binding site" evidence="7">
    <location>
        <begin position="112"/>
        <end position="113"/>
    </location>
    <ligand>
        <name>substrate</name>
    </ligand>
</feature>
<evidence type="ECO:0000313" key="9">
    <source>
        <dbReference type="Proteomes" id="UP001524318"/>
    </source>
</evidence>
<feature type="binding site" evidence="7">
    <location>
        <begin position="48"/>
        <end position="49"/>
    </location>
    <ligand>
        <name>substrate</name>
    </ligand>
</feature>
<sequence length="354" mass="36328">MAAAPGKTYPRIIMTTASSMDPSGAAASESAASSTTAQVGSRPIGIFDSGVGGLTVARSIIDQLPNESILYVGDTANGPYGPLPIAEVRANALGVMDELVDSGVKLLTIACNSASAAVLRDARERYTAKYGIPVIEVIQPAVRRAVAATRSGRIGVIGTSATVGSRAYEDTFAAAPDLAITSVACPEFVSYVEAGITTGPALLAIAEAYLAPLKAAGVDTVVLGCTHYPLLTGVISFVMGDAVTLVSSAEETAKDVYRALATHDLQRTAAAPPEHHFIATGDAGQFETLARRFLGPEVLSVRHVDHVAAQYPTGSLARITPEMIAAAQTASARQSSGPRISNFVGAHRAGGPAL</sequence>
<feature type="binding site" evidence="7">
    <location>
        <begin position="80"/>
        <end position="81"/>
    </location>
    <ligand>
        <name>substrate</name>
    </ligand>
</feature>
<keyword evidence="6 7" id="KW-0961">Cell wall biogenesis/degradation</keyword>
<evidence type="ECO:0000256" key="6">
    <source>
        <dbReference type="ARBA" id="ARBA00023316"/>
    </source>
</evidence>
<dbReference type="EMBL" id="JANCLV010000017">
    <property type="protein sequence ID" value="MCP9001694.1"/>
    <property type="molecule type" value="Genomic_DNA"/>
</dbReference>
<dbReference type="SUPFAM" id="SSF53681">
    <property type="entry name" value="Aspartate/glutamate racemase"/>
    <property type="match status" value="2"/>
</dbReference>
<dbReference type="NCBIfam" id="TIGR00067">
    <property type="entry name" value="glut_race"/>
    <property type="match status" value="1"/>
</dbReference>
<comment type="caution">
    <text evidence="8">The sequence shown here is derived from an EMBL/GenBank/DDBJ whole genome shotgun (WGS) entry which is preliminary data.</text>
</comment>
<dbReference type="EC" id="5.1.1.3" evidence="2 7"/>
<dbReference type="Pfam" id="PF01177">
    <property type="entry name" value="Asp_Glu_race"/>
    <property type="match status" value="1"/>
</dbReference>
<name>A0ABT1LUW7_9MICC</name>
<dbReference type="Proteomes" id="UP001524318">
    <property type="component" value="Unassembled WGS sequence"/>
</dbReference>
<proteinExistence type="inferred from homology"/>
<dbReference type="Gene3D" id="3.40.50.1860">
    <property type="match status" value="2"/>
</dbReference>
<evidence type="ECO:0000256" key="1">
    <source>
        <dbReference type="ARBA" id="ARBA00001602"/>
    </source>
</evidence>
<evidence type="ECO:0000256" key="7">
    <source>
        <dbReference type="HAMAP-Rule" id="MF_00258"/>
    </source>
</evidence>
<comment type="catalytic activity">
    <reaction evidence="1 7">
        <text>L-glutamate = D-glutamate</text>
        <dbReference type="Rhea" id="RHEA:12813"/>
        <dbReference type="ChEBI" id="CHEBI:29985"/>
        <dbReference type="ChEBI" id="CHEBI:29986"/>
        <dbReference type="EC" id="5.1.1.3"/>
    </reaction>
</comment>
<dbReference type="HAMAP" id="MF_00258">
    <property type="entry name" value="Glu_racemase"/>
    <property type="match status" value="1"/>
</dbReference>
<dbReference type="InterPro" id="IPR015942">
    <property type="entry name" value="Asp/Glu/hydantoin_racemase"/>
</dbReference>
<evidence type="ECO:0000256" key="3">
    <source>
        <dbReference type="ARBA" id="ARBA00022960"/>
    </source>
</evidence>
<protein>
    <recommendedName>
        <fullName evidence="2 7">Glutamate racemase</fullName>
        <ecNumber evidence="2 7">5.1.1.3</ecNumber>
    </recommendedName>
</protein>
<evidence type="ECO:0000256" key="4">
    <source>
        <dbReference type="ARBA" id="ARBA00022984"/>
    </source>
</evidence>
<keyword evidence="5 7" id="KW-0413">Isomerase</keyword>
<dbReference type="InterPro" id="IPR033134">
    <property type="entry name" value="Asp/Glu_racemase_AS_2"/>
</dbReference>
<keyword evidence="4 7" id="KW-0573">Peptidoglycan synthesis</keyword>
<feature type="active site" description="Proton donor/acceptor" evidence="7">
    <location>
        <position position="225"/>
    </location>
</feature>
<comment type="similarity">
    <text evidence="7">Belongs to the aspartate/glutamate racemases family.</text>
</comment>
<feature type="active site" description="Proton donor/acceptor" evidence="7">
    <location>
        <position position="111"/>
    </location>
</feature>
<dbReference type="InterPro" id="IPR004391">
    <property type="entry name" value="Glu_race"/>
</dbReference>
<dbReference type="InterPro" id="IPR001920">
    <property type="entry name" value="Asp/Glu_race"/>
</dbReference>
<keyword evidence="9" id="KW-1185">Reference proteome</keyword>